<dbReference type="GO" id="GO:0016491">
    <property type="term" value="F:oxidoreductase activity"/>
    <property type="evidence" value="ECO:0007669"/>
    <property type="project" value="InterPro"/>
</dbReference>
<dbReference type="InterPro" id="IPR036249">
    <property type="entry name" value="Thioredoxin-like_sf"/>
</dbReference>
<dbReference type="EMBL" id="UOFI01000090">
    <property type="protein sequence ID" value="VAW67041.1"/>
    <property type="molecule type" value="Genomic_DNA"/>
</dbReference>
<dbReference type="InterPro" id="IPR050553">
    <property type="entry name" value="Thioredoxin_ResA/DsbE_sf"/>
</dbReference>
<dbReference type="InterPro" id="IPR013740">
    <property type="entry name" value="Redoxin"/>
</dbReference>
<dbReference type="CDD" id="cd02966">
    <property type="entry name" value="TlpA_like_family"/>
    <property type="match status" value="1"/>
</dbReference>
<sequence length="170" mass="18989">MRMIYWVMFLSVTLFAEAFAVTPGEVQAGSYLREAKLNGINTGGNTFAYYKGKPLIINVWASWCGPCRAEMGSLERLAQRYNGKSFNLIGISIDDDGNAAADFLKQSNITFDNYLDSKLFLEYMLGANTIPLTVFVDANGRVLEKARGAYVWDSPKMLESIGKVFRIKLN</sequence>
<dbReference type="Pfam" id="PF08534">
    <property type="entry name" value="Redoxin"/>
    <property type="match status" value="1"/>
</dbReference>
<evidence type="ECO:0000313" key="6">
    <source>
        <dbReference type="EMBL" id="VAW67041.1"/>
    </source>
</evidence>
<accession>A0A3B0XH91</accession>
<reference evidence="6" key="1">
    <citation type="submission" date="2018-06" db="EMBL/GenBank/DDBJ databases">
        <authorList>
            <person name="Zhirakovskaya E."/>
        </authorList>
    </citation>
    <scope>NUCLEOTIDE SEQUENCE</scope>
</reference>
<keyword evidence="2" id="KW-0201">Cytochrome c-type biogenesis</keyword>
<dbReference type="PANTHER" id="PTHR42852">
    <property type="entry name" value="THIOL:DISULFIDE INTERCHANGE PROTEIN DSBE"/>
    <property type="match status" value="1"/>
</dbReference>
<dbReference type="InterPro" id="IPR017937">
    <property type="entry name" value="Thioredoxin_CS"/>
</dbReference>
<protein>
    <submittedName>
        <fullName evidence="6">Thiol:disulfide oxidoreductase TlpA</fullName>
    </submittedName>
</protein>
<dbReference type="Gene3D" id="3.40.30.10">
    <property type="entry name" value="Glutaredoxin"/>
    <property type="match status" value="1"/>
</dbReference>
<evidence type="ECO:0000256" key="3">
    <source>
        <dbReference type="ARBA" id="ARBA00023157"/>
    </source>
</evidence>
<gene>
    <name evidence="6" type="ORF">MNBD_GAMMA09-2699</name>
</gene>
<dbReference type="GO" id="GO:0017004">
    <property type="term" value="P:cytochrome complex assembly"/>
    <property type="evidence" value="ECO:0007669"/>
    <property type="project" value="UniProtKB-KW"/>
</dbReference>
<dbReference type="PROSITE" id="PS00194">
    <property type="entry name" value="THIOREDOXIN_1"/>
    <property type="match status" value="1"/>
</dbReference>
<dbReference type="PANTHER" id="PTHR42852:SF6">
    <property type="entry name" value="THIOL:DISULFIDE INTERCHANGE PROTEIN DSBE"/>
    <property type="match status" value="1"/>
</dbReference>
<dbReference type="AlphaFoldDB" id="A0A3B0XH91"/>
<proteinExistence type="predicted"/>
<evidence type="ECO:0000259" key="5">
    <source>
        <dbReference type="PROSITE" id="PS51352"/>
    </source>
</evidence>
<dbReference type="GO" id="GO:0030313">
    <property type="term" value="C:cell envelope"/>
    <property type="evidence" value="ECO:0007669"/>
    <property type="project" value="UniProtKB-SubCell"/>
</dbReference>
<comment type="subcellular location">
    <subcellularLocation>
        <location evidence="1">Cell envelope</location>
    </subcellularLocation>
</comment>
<organism evidence="6">
    <name type="scientific">hydrothermal vent metagenome</name>
    <dbReference type="NCBI Taxonomy" id="652676"/>
    <lineage>
        <taxon>unclassified sequences</taxon>
        <taxon>metagenomes</taxon>
        <taxon>ecological metagenomes</taxon>
    </lineage>
</organism>
<dbReference type="InterPro" id="IPR013766">
    <property type="entry name" value="Thioredoxin_domain"/>
</dbReference>
<keyword evidence="4" id="KW-0676">Redox-active center</keyword>
<evidence type="ECO:0000256" key="1">
    <source>
        <dbReference type="ARBA" id="ARBA00004196"/>
    </source>
</evidence>
<evidence type="ECO:0000256" key="2">
    <source>
        <dbReference type="ARBA" id="ARBA00022748"/>
    </source>
</evidence>
<keyword evidence="3" id="KW-1015">Disulfide bond</keyword>
<feature type="domain" description="Thioredoxin" evidence="5">
    <location>
        <begin position="10"/>
        <end position="166"/>
    </location>
</feature>
<evidence type="ECO:0000256" key="4">
    <source>
        <dbReference type="ARBA" id="ARBA00023284"/>
    </source>
</evidence>
<dbReference type="PROSITE" id="PS51352">
    <property type="entry name" value="THIOREDOXIN_2"/>
    <property type="match status" value="1"/>
</dbReference>
<name>A0A3B0XH91_9ZZZZ</name>
<dbReference type="SUPFAM" id="SSF52833">
    <property type="entry name" value="Thioredoxin-like"/>
    <property type="match status" value="1"/>
</dbReference>